<dbReference type="AlphaFoldDB" id="A0A7X0MYB8"/>
<name>A0A7X0MYB8_9GAMM</name>
<dbReference type="InParanoid" id="A0A7X0MYB8"/>
<keyword evidence="1" id="KW-0175">Coiled coil</keyword>
<dbReference type="EMBL" id="JACHHT010000002">
    <property type="protein sequence ID" value="MBB6522904.1"/>
    <property type="molecule type" value="Genomic_DNA"/>
</dbReference>
<evidence type="ECO:0000313" key="3">
    <source>
        <dbReference type="EMBL" id="MBB6522904.1"/>
    </source>
</evidence>
<dbReference type="Proteomes" id="UP000528457">
    <property type="component" value="Unassembled WGS sequence"/>
</dbReference>
<feature type="chain" id="PRO_5031215915" description="DUF2799 domain-containing protein" evidence="2">
    <location>
        <begin position="21"/>
        <end position="203"/>
    </location>
</feature>
<feature type="coiled-coil region" evidence="1">
    <location>
        <begin position="114"/>
        <end position="200"/>
    </location>
</feature>
<evidence type="ECO:0000313" key="4">
    <source>
        <dbReference type="Proteomes" id="UP000528457"/>
    </source>
</evidence>
<organism evidence="3 4">
    <name type="scientific">Pseudoteredinibacter isoporae</name>
    <dbReference type="NCBI Taxonomy" id="570281"/>
    <lineage>
        <taxon>Bacteria</taxon>
        <taxon>Pseudomonadati</taxon>
        <taxon>Pseudomonadota</taxon>
        <taxon>Gammaproteobacteria</taxon>
        <taxon>Cellvibrionales</taxon>
        <taxon>Cellvibrionaceae</taxon>
        <taxon>Pseudoteredinibacter</taxon>
    </lineage>
</organism>
<evidence type="ECO:0000256" key="2">
    <source>
        <dbReference type="SAM" id="SignalP"/>
    </source>
</evidence>
<reference evidence="3 4" key="1">
    <citation type="submission" date="2020-08" db="EMBL/GenBank/DDBJ databases">
        <title>Genomic Encyclopedia of Type Strains, Phase IV (KMG-IV): sequencing the most valuable type-strain genomes for metagenomic binning, comparative biology and taxonomic classification.</title>
        <authorList>
            <person name="Goeker M."/>
        </authorList>
    </citation>
    <scope>NUCLEOTIDE SEQUENCE [LARGE SCALE GENOMIC DNA]</scope>
    <source>
        <strain evidence="3 4">DSM 22368</strain>
    </source>
</reference>
<protein>
    <recommendedName>
        <fullName evidence="5">DUF2799 domain-containing protein</fullName>
    </recommendedName>
</protein>
<dbReference type="InterPro" id="IPR021242">
    <property type="entry name" value="DUF2799"/>
</dbReference>
<dbReference type="Pfam" id="PF10973">
    <property type="entry name" value="DUF2799"/>
    <property type="match status" value="1"/>
</dbReference>
<dbReference type="PROSITE" id="PS51257">
    <property type="entry name" value="PROKAR_LIPOPROTEIN"/>
    <property type="match status" value="1"/>
</dbReference>
<evidence type="ECO:0000256" key="1">
    <source>
        <dbReference type="SAM" id="Coils"/>
    </source>
</evidence>
<sequence length="203" mass="23478">MARILLICSVLVLASCSGLSKEECQTADWEALGFEDGVVGKSLETIGDYRESCAKHGVRIDLERYKYGRTVGLKDFCQPSSAYQAGRRGYVYKGVCPSDLEDAFVGPYEEGRTVYLAESRLRRAESDLNSAENTIDRIERDIRNREKVLLDDKTEGDKRRQIYNQIEDLKRDLYREKQKIRDLHEEVYQARRDFEDVQAQYGR</sequence>
<accession>A0A7X0MYB8</accession>
<feature type="signal peptide" evidence="2">
    <location>
        <begin position="1"/>
        <end position="20"/>
    </location>
</feature>
<proteinExistence type="predicted"/>
<gene>
    <name evidence="3" type="ORF">HNR48_003189</name>
</gene>
<evidence type="ECO:0008006" key="5">
    <source>
        <dbReference type="Google" id="ProtNLM"/>
    </source>
</evidence>
<keyword evidence="2" id="KW-0732">Signal</keyword>
<keyword evidence="4" id="KW-1185">Reference proteome</keyword>
<comment type="caution">
    <text evidence="3">The sequence shown here is derived from an EMBL/GenBank/DDBJ whole genome shotgun (WGS) entry which is preliminary data.</text>
</comment>
<dbReference type="RefSeq" id="WP_166844976.1">
    <property type="nucleotide sequence ID" value="NZ_JAAONY010000002.1"/>
</dbReference>